<comment type="caution">
    <text evidence="2">The sequence shown here is derived from an EMBL/GenBank/DDBJ whole genome shotgun (WGS) entry which is preliminary data.</text>
</comment>
<dbReference type="AlphaFoldDB" id="A0AAU9JH97"/>
<sequence length="294" mass="32864">MDKRYNQPTNVVFSGSEQPINKIISPTKIHKTTSQQILKIPFPESSYQFPIVTANTLCPPSQIATFNKERAYSHNPISFRSNALGDESPFSNQSILRRGSLPMQSTLAPSPQQQFSKFINEQGLSFSFRAGISEDEPSFSKQLEFRRGSLPLKSISPTPNSYSSQPQFSSLKKDKDFPQSPISLKDNSPAEESSFSRKLSFPRGSLPQQLIASKADKIDRPIVKDSSPRNFSSTFDNSVRSSFAGSWKMMQNGNSTPANMNVRSSAQEYKEMKIKDPQKLVRNASGSNLYSQKK</sequence>
<feature type="region of interest" description="Disordered" evidence="1">
    <location>
        <begin position="274"/>
        <end position="294"/>
    </location>
</feature>
<evidence type="ECO:0000256" key="1">
    <source>
        <dbReference type="SAM" id="MobiDB-lite"/>
    </source>
</evidence>
<gene>
    <name evidence="2" type="ORF">BSTOLATCC_MIC27645</name>
</gene>
<protein>
    <recommendedName>
        <fullName evidence="4">Exophilin 5</fullName>
    </recommendedName>
</protein>
<evidence type="ECO:0008006" key="4">
    <source>
        <dbReference type="Google" id="ProtNLM"/>
    </source>
</evidence>
<proteinExistence type="predicted"/>
<dbReference type="Proteomes" id="UP001162131">
    <property type="component" value="Unassembled WGS sequence"/>
</dbReference>
<feature type="region of interest" description="Disordered" evidence="1">
    <location>
        <begin position="150"/>
        <end position="201"/>
    </location>
</feature>
<keyword evidence="3" id="KW-1185">Reference proteome</keyword>
<name>A0AAU9JH97_9CILI</name>
<feature type="compositionally biased region" description="Polar residues" evidence="1">
    <location>
        <begin position="284"/>
        <end position="294"/>
    </location>
</feature>
<evidence type="ECO:0000313" key="2">
    <source>
        <dbReference type="EMBL" id="CAG9321074.1"/>
    </source>
</evidence>
<feature type="compositionally biased region" description="Polar residues" evidence="1">
    <location>
        <begin position="180"/>
        <end position="197"/>
    </location>
</feature>
<evidence type="ECO:0000313" key="3">
    <source>
        <dbReference type="Proteomes" id="UP001162131"/>
    </source>
</evidence>
<organism evidence="2 3">
    <name type="scientific">Blepharisma stoltei</name>
    <dbReference type="NCBI Taxonomy" id="1481888"/>
    <lineage>
        <taxon>Eukaryota</taxon>
        <taxon>Sar</taxon>
        <taxon>Alveolata</taxon>
        <taxon>Ciliophora</taxon>
        <taxon>Postciliodesmatophora</taxon>
        <taxon>Heterotrichea</taxon>
        <taxon>Heterotrichida</taxon>
        <taxon>Blepharismidae</taxon>
        <taxon>Blepharisma</taxon>
    </lineage>
</organism>
<dbReference type="EMBL" id="CAJZBQ010000027">
    <property type="protein sequence ID" value="CAG9321074.1"/>
    <property type="molecule type" value="Genomic_DNA"/>
</dbReference>
<accession>A0AAU9JH97</accession>
<feature type="region of interest" description="Disordered" evidence="1">
    <location>
        <begin position="248"/>
        <end position="267"/>
    </location>
</feature>
<feature type="compositionally biased region" description="Polar residues" evidence="1">
    <location>
        <begin position="155"/>
        <end position="170"/>
    </location>
</feature>
<reference evidence="2" key="1">
    <citation type="submission" date="2021-09" db="EMBL/GenBank/DDBJ databases">
        <authorList>
            <consortium name="AG Swart"/>
            <person name="Singh M."/>
            <person name="Singh A."/>
            <person name="Seah K."/>
            <person name="Emmerich C."/>
        </authorList>
    </citation>
    <scope>NUCLEOTIDE SEQUENCE</scope>
    <source>
        <strain evidence="2">ATCC30299</strain>
    </source>
</reference>